<dbReference type="InterPro" id="IPR030395">
    <property type="entry name" value="GP_PDE_dom"/>
</dbReference>
<dbReference type="STRING" id="1157962.A0A250WYL4"/>
<keyword evidence="4" id="KW-1133">Transmembrane helix</keyword>
<dbReference type="GO" id="GO:0006071">
    <property type="term" value="P:glycerol metabolic process"/>
    <property type="evidence" value="ECO:0007669"/>
    <property type="project" value="UniProtKB-KW"/>
</dbReference>
<comment type="catalytic activity">
    <reaction evidence="3">
        <text>a sn-glycero-3-phosphodiester + H2O = an alcohol + sn-glycerol 3-phosphate + H(+)</text>
        <dbReference type="Rhea" id="RHEA:12969"/>
        <dbReference type="ChEBI" id="CHEBI:15377"/>
        <dbReference type="ChEBI" id="CHEBI:15378"/>
        <dbReference type="ChEBI" id="CHEBI:30879"/>
        <dbReference type="ChEBI" id="CHEBI:57597"/>
        <dbReference type="ChEBI" id="CHEBI:83408"/>
        <dbReference type="EC" id="3.1.4.46"/>
    </reaction>
</comment>
<proteinExistence type="predicted"/>
<name>A0A250WYL4_9CHLO</name>
<keyword evidence="4" id="KW-0812">Transmembrane</keyword>
<sequence>MLRWQRTRTSAGRPYFVRIRTATGYVLFVTACIIAAALYLYSRAPGESSEELAVQQHIKALPTQTFCAKPRPPLVCAHGGLASKGTAPPNTAEAFQSALRLGVDCVEVDVARTRDGSLVVLHVRELQQLVDGMSRPQQRELLQRAGVQEVSRLQVGDLVLSDILSLSWSPGGQKVLTVKEAIMLTQGQVDSVILDVKTYQDKRGRPEDGSLIAEQVVVMVHDTGCSNCLIWAKSDQVMLDVKRLSPGQRAGYIVMNETEAVRREGMHQPLRLRGLEVVGMHFGMVDSYHLQLIHAAEIQLYSWTINNASLMHQVLDVGVDALVTNEPRMVMEAIDSRLSQC</sequence>
<dbReference type="GO" id="GO:0008889">
    <property type="term" value="F:glycerophosphodiester phosphodiesterase activity"/>
    <property type="evidence" value="ECO:0007669"/>
    <property type="project" value="UniProtKB-EC"/>
</dbReference>
<dbReference type="EC" id="3.1.4.46" evidence="1"/>
<keyword evidence="2" id="KW-0319">Glycerol metabolism</keyword>
<keyword evidence="7" id="KW-1185">Reference proteome</keyword>
<dbReference type="Pfam" id="PF03009">
    <property type="entry name" value="GDPD"/>
    <property type="match status" value="1"/>
</dbReference>
<comment type="caution">
    <text evidence="6">The sequence shown here is derived from an EMBL/GenBank/DDBJ whole genome shotgun (WGS) entry which is preliminary data.</text>
</comment>
<dbReference type="Gene3D" id="3.20.20.190">
    <property type="entry name" value="Phosphatidylinositol (PI) phosphodiesterase"/>
    <property type="match status" value="1"/>
</dbReference>
<accession>A0A250WYL4</accession>
<feature type="domain" description="GP-PDE" evidence="5">
    <location>
        <begin position="73"/>
        <end position="334"/>
    </location>
</feature>
<dbReference type="PROSITE" id="PS50007">
    <property type="entry name" value="PIPLC_X_DOMAIN"/>
    <property type="match status" value="1"/>
</dbReference>
<dbReference type="InterPro" id="IPR044236">
    <property type="entry name" value="GDPD4"/>
</dbReference>
<evidence type="ECO:0000256" key="2">
    <source>
        <dbReference type="ARBA" id="ARBA00022798"/>
    </source>
</evidence>
<keyword evidence="4" id="KW-0472">Membrane</keyword>
<evidence type="ECO:0000313" key="7">
    <source>
        <dbReference type="Proteomes" id="UP000232323"/>
    </source>
</evidence>
<evidence type="ECO:0000313" key="6">
    <source>
        <dbReference type="EMBL" id="GAX75875.1"/>
    </source>
</evidence>
<dbReference type="OrthoDB" id="1058301at2759"/>
<evidence type="ECO:0000256" key="4">
    <source>
        <dbReference type="SAM" id="Phobius"/>
    </source>
</evidence>
<reference evidence="6 7" key="1">
    <citation type="submission" date="2017-08" db="EMBL/GenBank/DDBJ databases">
        <title>Acidophilic green algal genome provides insights into adaptation to an acidic environment.</title>
        <authorList>
            <person name="Hirooka S."/>
            <person name="Hirose Y."/>
            <person name="Kanesaki Y."/>
            <person name="Higuchi S."/>
            <person name="Fujiwara T."/>
            <person name="Onuma R."/>
            <person name="Era A."/>
            <person name="Ohbayashi R."/>
            <person name="Uzuka A."/>
            <person name="Nozaki H."/>
            <person name="Yoshikawa H."/>
            <person name="Miyagishima S.Y."/>
        </authorList>
    </citation>
    <scope>NUCLEOTIDE SEQUENCE [LARGE SCALE GENOMIC DNA]</scope>
    <source>
        <strain evidence="6 7">NIES-2499</strain>
    </source>
</reference>
<dbReference type="PANTHER" id="PTHR47449:SF2">
    <property type="entry name" value="GLYCEROPHOSPHODIESTER PHOSPHODIESTERASE GDPD4"/>
    <property type="match status" value="1"/>
</dbReference>
<evidence type="ECO:0000256" key="1">
    <source>
        <dbReference type="ARBA" id="ARBA00012247"/>
    </source>
</evidence>
<dbReference type="GO" id="GO:0006629">
    <property type="term" value="P:lipid metabolic process"/>
    <property type="evidence" value="ECO:0007669"/>
    <property type="project" value="InterPro"/>
</dbReference>
<dbReference type="InterPro" id="IPR017946">
    <property type="entry name" value="PLC-like_Pdiesterase_TIM-brl"/>
</dbReference>
<dbReference type="Proteomes" id="UP000232323">
    <property type="component" value="Unassembled WGS sequence"/>
</dbReference>
<evidence type="ECO:0000256" key="3">
    <source>
        <dbReference type="ARBA" id="ARBA00047512"/>
    </source>
</evidence>
<dbReference type="PANTHER" id="PTHR47449">
    <property type="entry name" value="GLYCEROPHOSPHODIESTER PHOSPHODIESTERASE GDPD4"/>
    <property type="match status" value="1"/>
</dbReference>
<protein>
    <recommendedName>
        <fullName evidence="1">glycerophosphodiester phosphodiesterase</fullName>
        <ecNumber evidence="1">3.1.4.46</ecNumber>
    </recommendedName>
</protein>
<evidence type="ECO:0000259" key="5">
    <source>
        <dbReference type="PROSITE" id="PS51704"/>
    </source>
</evidence>
<feature type="transmembrane region" description="Helical" evidence="4">
    <location>
        <begin position="21"/>
        <end position="41"/>
    </location>
</feature>
<dbReference type="PROSITE" id="PS51257">
    <property type="entry name" value="PROKAR_LIPOPROTEIN"/>
    <property type="match status" value="1"/>
</dbReference>
<organism evidence="6 7">
    <name type="scientific">Chlamydomonas eustigma</name>
    <dbReference type="NCBI Taxonomy" id="1157962"/>
    <lineage>
        <taxon>Eukaryota</taxon>
        <taxon>Viridiplantae</taxon>
        <taxon>Chlorophyta</taxon>
        <taxon>core chlorophytes</taxon>
        <taxon>Chlorophyceae</taxon>
        <taxon>CS clade</taxon>
        <taxon>Chlamydomonadales</taxon>
        <taxon>Chlamydomonadaceae</taxon>
        <taxon>Chlamydomonas</taxon>
    </lineage>
</organism>
<gene>
    <name evidence="6" type="ORF">CEUSTIGMA_g3318.t1</name>
</gene>
<dbReference type="EMBL" id="BEGY01000014">
    <property type="protein sequence ID" value="GAX75875.1"/>
    <property type="molecule type" value="Genomic_DNA"/>
</dbReference>
<dbReference type="AlphaFoldDB" id="A0A250WYL4"/>
<dbReference type="SUPFAM" id="SSF51695">
    <property type="entry name" value="PLC-like phosphodiesterases"/>
    <property type="match status" value="1"/>
</dbReference>
<dbReference type="PROSITE" id="PS51704">
    <property type="entry name" value="GP_PDE"/>
    <property type="match status" value="1"/>
</dbReference>
<dbReference type="CDD" id="cd08556">
    <property type="entry name" value="GDPD"/>
    <property type="match status" value="1"/>
</dbReference>